<dbReference type="SUPFAM" id="SSF55785">
    <property type="entry name" value="PYP-like sensor domain (PAS domain)"/>
    <property type="match status" value="1"/>
</dbReference>
<dbReference type="PANTHER" id="PTHR41523">
    <property type="entry name" value="TWO-COMPONENT SYSTEM SENSOR PROTEIN"/>
    <property type="match status" value="1"/>
</dbReference>
<evidence type="ECO:0000256" key="7">
    <source>
        <dbReference type="ARBA" id="ARBA00022840"/>
    </source>
</evidence>
<gene>
    <name evidence="9" type="ORF">GCM10010136_00260</name>
</gene>
<keyword evidence="4" id="KW-0808">Transferase</keyword>
<evidence type="ECO:0000256" key="5">
    <source>
        <dbReference type="ARBA" id="ARBA00022741"/>
    </source>
</evidence>
<reference evidence="9" key="2">
    <citation type="submission" date="2020-09" db="EMBL/GenBank/DDBJ databases">
        <authorList>
            <person name="Sun Q."/>
            <person name="Kim S."/>
        </authorList>
    </citation>
    <scope>NUCLEOTIDE SEQUENCE</scope>
    <source>
        <strain evidence="9">KCTC 42097</strain>
    </source>
</reference>
<evidence type="ECO:0000256" key="6">
    <source>
        <dbReference type="ARBA" id="ARBA00022777"/>
    </source>
</evidence>
<reference evidence="9" key="1">
    <citation type="journal article" date="2014" name="Int. J. Syst. Evol. Microbiol.">
        <title>Complete genome sequence of Corynebacterium casei LMG S-19264T (=DSM 44701T), isolated from a smear-ripened cheese.</title>
        <authorList>
            <consortium name="US DOE Joint Genome Institute (JGI-PGF)"/>
            <person name="Walter F."/>
            <person name="Albersmeier A."/>
            <person name="Kalinowski J."/>
            <person name="Ruckert C."/>
        </authorList>
    </citation>
    <scope>NUCLEOTIDE SEQUENCE</scope>
    <source>
        <strain evidence="9">KCTC 42097</strain>
    </source>
</reference>
<accession>A0A8J3DJ53</accession>
<dbReference type="InterPro" id="IPR035965">
    <property type="entry name" value="PAS-like_dom_sf"/>
</dbReference>
<dbReference type="EMBL" id="BMZO01000001">
    <property type="protein sequence ID" value="GHC60317.1"/>
    <property type="molecule type" value="Genomic_DNA"/>
</dbReference>
<comment type="catalytic activity">
    <reaction evidence="1">
        <text>ATP + protein L-histidine = ADP + protein N-phospho-L-histidine.</text>
        <dbReference type="EC" id="2.7.13.3"/>
    </reaction>
</comment>
<protein>
    <recommendedName>
        <fullName evidence="2">histidine kinase</fullName>
        <ecNumber evidence="2">2.7.13.3</ecNumber>
    </recommendedName>
</protein>
<organism evidence="9 10">
    <name type="scientific">Limoniibacter endophyticus</name>
    <dbReference type="NCBI Taxonomy" id="1565040"/>
    <lineage>
        <taxon>Bacteria</taxon>
        <taxon>Pseudomonadati</taxon>
        <taxon>Pseudomonadota</taxon>
        <taxon>Alphaproteobacteria</taxon>
        <taxon>Hyphomicrobiales</taxon>
        <taxon>Bartonellaceae</taxon>
        <taxon>Limoniibacter</taxon>
    </lineage>
</organism>
<sequence>MKAGWPFFAPTSEMARQIIAFDWAAHPLGPIDTWPKTLLITAGMMLRSPFPKAIVWGENMTTLYNDAFRPILGAKENTLGASFSDVWAEAWDDLGEIADRAYAGEGTFVEDFPMVINRFGYEEQAYFTFSYSPIHDEQGDVLGFMNTVIETTGKIEANRRSAIVNTELAHRIKNTLTIVQSIASQTLRTAPDMPTARRLLSQRLQTLAQTHSLLTGGSKGDAPVRDVVESALALHIGDGSRVTLSGPALHLGERQALSLGMAVNELATNALKYGALSVETGKVRIEWTTGETFQFHWLEQGGPIISPPKRIGFGSRLLKDVVSYDFKGVVTLEFASTGLCYKLNCDPRNLRPEMASQPGETQLKP</sequence>
<dbReference type="PANTHER" id="PTHR41523:SF7">
    <property type="entry name" value="HISTIDINE KINASE"/>
    <property type="match status" value="1"/>
</dbReference>
<keyword evidence="6 9" id="KW-0418">Kinase</keyword>
<comment type="caution">
    <text evidence="9">The sequence shown here is derived from an EMBL/GenBank/DDBJ whole genome shotgun (WGS) entry which is preliminary data.</text>
</comment>
<evidence type="ECO:0000313" key="9">
    <source>
        <dbReference type="EMBL" id="GHC60317.1"/>
    </source>
</evidence>
<proteinExistence type="predicted"/>
<dbReference type="Gene3D" id="3.30.565.10">
    <property type="entry name" value="Histidine kinase-like ATPase, C-terminal domain"/>
    <property type="match status" value="1"/>
</dbReference>
<name>A0A8J3DJ53_9HYPH</name>
<keyword evidence="3" id="KW-0597">Phosphoprotein</keyword>
<dbReference type="InterPro" id="IPR036890">
    <property type="entry name" value="HATPase_C_sf"/>
</dbReference>
<keyword evidence="5" id="KW-0547">Nucleotide-binding</keyword>
<dbReference type="SMART" id="SM00911">
    <property type="entry name" value="HWE_HK"/>
    <property type="match status" value="1"/>
</dbReference>
<keyword evidence="10" id="KW-1185">Reference proteome</keyword>
<dbReference type="Gene3D" id="3.30.450.20">
    <property type="entry name" value="PAS domain"/>
    <property type="match status" value="1"/>
</dbReference>
<dbReference type="InterPro" id="IPR011102">
    <property type="entry name" value="Sig_transdc_His_kinase_HWE"/>
</dbReference>
<dbReference type="AlphaFoldDB" id="A0A8J3DJ53"/>
<evidence type="ECO:0000256" key="4">
    <source>
        <dbReference type="ARBA" id="ARBA00022679"/>
    </source>
</evidence>
<evidence type="ECO:0000313" key="10">
    <source>
        <dbReference type="Proteomes" id="UP000641137"/>
    </source>
</evidence>
<dbReference type="GO" id="GO:0005524">
    <property type="term" value="F:ATP binding"/>
    <property type="evidence" value="ECO:0007669"/>
    <property type="project" value="UniProtKB-KW"/>
</dbReference>
<dbReference type="GO" id="GO:0004673">
    <property type="term" value="F:protein histidine kinase activity"/>
    <property type="evidence" value="ECO:0007669"/>
    <property type="project" value="UniProtKB-EC"/>
</dbReference>
<feature type="domain" description="Signal transduction histidine kinase HWE region" evidence="8">
    <location>
        <begin position="167"/>
        <end position="248"/>
    </location>
</feature>
<keyword evidence="7" id="KW-0067">ATP-binding</keyword>
<dbReference type="Pfam" id="PF07536">
    <property type="entry name" value="HWE_HK"/>
    <property type="match status" value="1"/>
</dbReference>
<evidence type="ECO:0000256" key="2">
    <source>
        <dbReference type="ARBA" id="ARBA00012438"/>
    </source>
</evidence>
<evidence type="ECO:0000256" key="3">
    <source>
        <dbReference type="ARBA" id="ARBA00022553"/>
    </source>
</evidence>
<evidence type="ECO:0000259" key="8">
    <source>
        <dbReference type="SMART" id="SM00911"/>
    </source>
</evidence>
<dbReference type="EC" id="2.7.13.3" evidence="2"/>
<evidence type="ECO:0000256" key="1">
    <source>
        <dbReference type="ARBA" id="ARBA00000085"/>
    </source>
</evidence>
<dbReference type="Proteomes" id="UP000641137">
    <property type="component" value="Unassembled WGS sequence"/>
</dbReference>